<reference evidence="1 2" key="2">
    <citation type="journal article" date="2009" name="PLoS ONE">
        <title>An integrated genetic and cytogenetic map of the cucumber genome.</title>
        <authorList>
            <person name="Ren Y."/>
            <person name="Zhang Z."/>
            <person name="Liu J."/>
            <person name="Staub J.E."/>
            <person name="Han Y."/>
            <person name="Cheng Z."/>
            <person name="Li X."/>
            <person name="Lu J."/>
            <person name="Miao H."/>
            <person name="Kang H."/>
            <person name="Xie B."/>
            <person name="Gu X."/>
            <person name="Wang X."/>
            <person name="Du Y."/>
            <person name="Jin W."/>
            <person name="Huang S."/>
        </authorList>
    </citation>
    <scope>NUCLEOTIDE SEQUENCE [LARGE SCALE GENOMIC DNA]</scope>
    <source>
        <strain evidence="2">cv. 9930</strain>
    </source>
</reference>
<reference evidence="1 2" key="3">
    <citation type="journal article" date="2010" name="BMC Genomics">
        <title>Transcriptome sequencing and comparative analysis of cucumber flowers with different sex types.</title>
        <authorList>
            <person name="Guo S."/>
            <person name="Zheng Y."/>
            <person name="Joung J.G."/>
            <person name="Liu S."/>
            <person name="Zhang Z."/>
            <person name="Crasta O.R."/>
            <person name="Sobral B.W."/>
            <person name="Xu Y."/>
            <person name="Huang S."/>
            <person name="Fei Z."/>
        </authorList>
    </citation>
    <scope>NUCLEOTIDE SEQUENCE [LARGE SCALE GENOMIC DNA]</scope>
    <source>
        <strain evidence="2">cv. 9930</strain>
    </source>
</reference>
<dbReference type="AlphaFoldDB" id="A0A0A0LT38"/>
<keyword evidence="2" id="KW-1185">Reference proteome</keyword>
<reference evidence="1 2" key="4">
    <citation type="journal article" date="2011" name="BMC Genomics">
        <title>RNA-Seq improves annotation of protein-coding genes in the cucumber genome.</title>
        <authorList>
            <person name="Li Z."/>
            <person name="Zhang Z."/>
            <person name="Yan P."/>
            <person name="Huang S."/>
            <person name="Fei Z."/>
            <person name="Lin K."/>
        </authorList>
    </citation>
    <scope>NUCLEOTIDE SEQUENCE [LARGE SCALE GENOMIC DNA]</scope>
    <source>
        <strain evidence="2">cv. 9930</strain>
    </source>
</reference>
<sequence>MEERVYDLKEGVTPTHSKIDNGIKVSIKRASHIVEEVVVSLLSKIIPNGSMEGLLKGVHIGTQIISKGFCDEVAFVDQIPNPFIFECQEVLV</sequence>
<name>A0A0A0LT38_CUCSA</name>
<dbReference type="Proteomes" id="UP000029981">
    <property type="component" value="Chromosome 1"/>
</dbReference>
<organism evidence="1 2">
    <name type="scientific">Cucumis sativus</name>
    <name type="common">Cucumber</name>
    <dbReference type="NCBI Taxonomy" id="3659"/>
    <lineage>
        <taxon>Eukaryota</taxon>
        <taxon>Viridiplantae</taxon>
        <taxon>Streptophyta</taxon>
        <taxon>Embryophyta</taxon>
        <taxon>Tracheophyta</taxon>
        <taxon>Spermatophyta</taxon>
        <taxon>Magnoliopsida</taxon>
        <taxon>eudicotyledons</taxon>
        <taxon>Gunneridae</taxon>
        <taxon>Pentapetalae</taxon>
        <taxon>rosids</taxon>
        <taxon>fabids</taxon>
        <taxon>Cucurbitales</taxon>
        <taxon>Cucurbitaceae</taxon>
        <taxon>Benincaseae</taxon>
        <taxon>Cucumis</taxon>
    </lineage>
</organism>
<accession>A0A0A0LT38</accession>
<evidence type="ECO:0000313" key="2">
    <source>
        <dbReference type="Proteomes" id="UP000029981"/>
    </source>
</evidence>
<gene>
    <name evidence="1" type="ORF">Csa_1G184590</name>
</gene>
<reference evidence="1 2" key="1">
    <citation type="journal article" date="2009" name="Nat. Genet.">
        <title>The genome of the cucumber, Cucumis sativus L.</title>
        <authorList>
            <person name="Huang S."/>
            <person name="Li R."/>
            <person name="Zhang Z."/>
            <person name="Li L."/>
            <person name="Gu X."/>
            <person name="Fan W."/>
            <person name="Lucas W.J."/>
            <person name="Wang X."/>
            <person name="Xie B."/>
            <person name="Ni P."/>
            <person name="Ren Y."/>
            <person name="Zhu H."/>
            <person name="Li J."/>
            <person name="Lin K."/>
            <person name="Jin W."/>
            <person name="Fei Z."/>
            <person name="Li G."/>
            <person name="Staub J."/>
            <person name="Kilian A."/>
            <person name="van der Vossen E.A."/>
            <person name="Wu Y."/>
            <person name="Guo J."/>
            <person name="He J."/>
            <person name="Jia Z."/>
            <person name="Ren Y."/>
            <person name="Tian G."/>
            <person name="Lu Y."/>
            <person name="Ruan J."/>
            <person name="Qian W."/>
            <person name="Wang M."/>
            <person name="Huang Q."/>
            <person name="Li B."/>
            <person name="Xuan Z."/>
            <person name="Cao J."/>
            <person name="Asan"/>
            <person name="Wu Z."/>
            <person name="Zhang J."/>
            <person name="Cai Q."/>
            <person name="Bai Y."/>
            <person name="Zhao B."/>
            <person name="Han Y."/>
            <person name="Li Y."/>
            <person name="Li X."/>
            <person name="Wang S."/>
            <person name="Shi Q."/>
            <person name="Liu S."/>
            <person name="Cho W.K."/>
            <person name="Kim J.Y."/>
            <person name="Xu Y."/>
            <person name="Heller-Uszynska K."/>
            <person name="Miao H."/>
            <person name="Cheng Z."/>
            <person name="Zhang S."/>
            <person name="Wu J."/>
            <person name="Yang Y."/>
            <person name="Kang H."/>
            <person name="Li M."/>
            <person name="Liang H."/>
            <person name="Ren X."/>
            <person name="Shi Z."/>
            <person name="Wen M."/>
            <person name="Jian M."/>
            <person name="Yang H."/>
            <person name="Zhang G."/>
            <person name="Yang Z."/>
            <person name="Chen R."/>
            <person name="Liu S."/>
            <person name="Li J."/>
            <person name="Ma L."/>
            <person name="Liu H."/>
            <person name="Zhou Y."/>
            <person name="Zhao J."/>
            <person name="Fang X."/>
            <person name="Li G."/>
            <person name="Fang L."/>
            <person name="Li Y."/>
            <person name="Liu D."/>
            <person name="Zheng H."/>
            <person name="Zhang Y."/>
            <person name="Qin N."/>
            <person name="Li Z."/>
            <person name="Yang G."/>
            <person name="Yang S."/>
            <person name="Bolund L."/>
            <person name="Kristiansen K."/>
            <person name="Zheng H."/>
            <person name="Li S."/>
            <person name="Zhang X."/>
            <person name="Yang H."/>
            <person name="Wang J."/>
            <person name="Sun R."/>
            <person name="Zhang B."/>
            <person name="Jiang S."/>
            <person name="Wang J."/>
            <person name="Du Y."/>
            <person name="Li S."/>
        </authorList>
    </citation>
    <scope>NUCLEOTIDE SEQUENCE [LARGE SCALE GENOMIC DNA]</scope>
    <source>
        <strain evidence="2">cv. 9930</strain>
    </source>
</reference>
<proteinExistence type="predicted"/>
<protein>
    <submittedName>
        <fullName evidence="1">Uncharacterized protein</fullName>
    </submittedName>
</protein>
<dbReference type="EMBL" id="CM002922">
    <property type="protein sequence ID" value="KGN65050.1"/>
    <property type="molecule type" value="Genomic_DNA"/>
</dbReference>
<evidence type="ECO:0000313" key="1">
    <source>
        <dbReference type="EMBL" id="KGN65050.1"/>
    </source>
</evidence>
<dbReference type="Gramene" id="KGN65050">
    <property type="protein sequence ID" value="KGN65050"/>
    <property type="gene ID" value="Csa_1G184590"/>
</dbReference>